<proteinExistence type="predicted"/>
<dbReference type="EMBL" id="CP061799">
    <property type="protein sequence ID" value="QTA81311.1"/>
    <property type="molecule type" value="Genomic_DNA"/>
</dbReference>
<evidence type="ECO:0000313" key="1">
    <source>
        <dbReference type="EMBL" id="QTA81311.1"/>
    </source>
</evidence>
<keyword evidence="2" id="KW-1185">Reference proteome</keyword>
<protein>
    <submittedName>
        <fullName evidence="1">Uncharacterized protein</fullName>
    </submittedName>
</protein>
<dbReference type="Proteomes" id="UP000663720">
    <property type="component" value="Chromosome"/>
</dbReference>
<organism evidence="1 2">
    <name type="scientific">Desulfonema limicola</name>
    <dbReference type="NCBI Taxonomy" id="45656"/>
    <lineage>
        <taxon>Bacteria</taxon>
        <taxon>Pseudomonadati</taxon>
        <taxon>Thermodesulfobacteriota</taxon>
        <taxon>Desulfobacteria</taxon>
        <taxon>Desulfobacterales</taxon>
        <taxon>Desulfococcaceae</taxon>
        <taxon>Desulfonema</taxon>
    </lineage>
</organism>
<accession>A0A975GHD5</accession>
<gene>
    <name evidence="1" type="ORF">dnl_36440</name>
</gene>
<dbReference type="AlphaFoldDB" id="A0A975GHD5"/>
<evidence type="ECO:0000313" key="2">
    <source>
        <dbReference type="Proteomes" id="UP000663720"/>
    </source>
</evidence>
<sequence>MSLFRFISRGKDFPWLPGISSSDRISSYLCFIRMEYAWLSQVPELPL</sequence>
<dbReference type="KEGG" id="dli:dnl_36440"/>
<reference evidence="1" key="1">
    <citation type="journal article" date="2021" name="Microb. Physiol.">
        <title>Proteogenomic Insights into the Physiology of Marine, Sulfate-Reducing, Filamentous Desulfonema limicola and Desulfonema magnum.</title>
        <authorList>
            <person name="Schnaars V."/>
            <person name="Wohlbrand L."/>
            <person name="Scheve S."/>
            <person name="Hinrichs C."/>
            <person name="Reinhardt R."/>
            <person name="Rabus R."/>
        </authorList>
    </citation>
    <scope>NUCLEOTIDE SEQUENCE</scope>
    <source>
        <strain evidence="1">5ac10</strain>
    </source>
</reference>
<name>A0A975GHD5_9BACT</name>